<gene>
    <name evidence="3" type="ORF">SAMN04489797_2455</name>
</gene>
<dbReference type="STRING" id="1249933.SAMN04489797_2455"/>
<dbReference type="EMBL" id="LT629774">
    <property type="protein sequence ID" value="SDS79992.1"/>
    <property type="molecule type" value="Genomic_DNA"/>
</dbReference>
<feature type="domain" description="Tim44-like" evidence="2">
    <location>
        <begin position="71"/>
        <end position="218"/>
    </location>
</feature>
<proteinExistence type="predicted"/>
<evidence type="ECO:0000313" key="4">
    <source>
        <dbReference type="Proteomes" id="UP000198963"/>
    </source>
</evidence>
<dbReference type="AlphaFoldDB" id="A0A1H1V5K5"/>
<reference evidence="3 4" key="1">
    <citation type="submission" date="2016-10" db="EMBL/GenBank/DDBJ databases">
        <authorList>
            <person name="Varghese N."/>
            <person name="Submissions S."/>
        </authorList>
    </citation>
    <scope>NUCLEOTIDE SEQUENCE [LARGE SCALE GENOMIC DNA]</scope>
    <source>
        <strain evidence="3 4">RHA_55</strain>
    </source>
</reference>
<organism evidence="3 4">
    <name type="scientific">Winogradskyella sediminis</name>
    <dbReference type="NCBI Taxonomy" id="1382466"/>
    <lineage>
        <taxon>Bacteria</taxon>
        <taxon>Pseudomonadati</taxon>
        <taxon>Bacteroidota</taxon>
        <taxon>Flavobacteriia</taxon>
        <taxon>Flavobacteriales</taxon>
        <taxon>Flavobacteriaceae</taxon>
        <taxon>Winogradskyella</taxon>
    </lineage>
</organism>
<accession>A0A1H1V5K5</accession>
<keyword evidence="1" id="KW-1133">Transmembrane helix</keyword>
<keyword evidence="4" id="KW-1185">Reference proteome</keyword>
<name>A0A1H1V5K5_9FLAO</name>
<evidence type="ECO:0000259" key="2">
    <source>
        <dbReference type="SMART" id="SM00978"/>
    </source>
</evidence>
<evidence type="ECO:0000256" key="1">
    <source>
        <dbReference type="SAM" id="Phobius"/>
    </source>
</evidence>
<dbReference type="InterPro" id="IPR007379">
    <property type="entry name" value="Tim44-like_dom"/>
</dbReference>
<protein>
    <recommendedName>
        <fullName evidence="2">Tim44-like domain-containing protein</fullName>
    </recommendedName>
</protein>
<evidence type="ECO:0000313" key="3">
    <source>
        <dbReference type="EMBL" id="SDS79992.1"/>
    </source>
</evidence>
<keyword evidence="1" id="KW-0472">Membrane</keyword>
<dbReference type="Proteomes" id="UP000198963">
    <property type="component" value="Chromosome I"/>
</dbReference>
<dbReference type="SMART" id="SM00978">
    <property type="entry name" value="Tim44"/>
    <property type="match status" value="1"/>
</dbReference>
<feature type="transmembrane region" description="Helical" evidence="1">
    <location>
        <begin position="45"/>
        <end position="68"/>
    </location>
</feature>
<keyword evidence="1" id="KW-0812">Transmembrane</keyword>
<sequence>MKPKHKNLLLIILIIGFLFYIDPVYAGPGGTIAKGLFKTWWGKLILAPLCIVLFPLIAYTYTVEYFAIRKSKKQLNALGTQNKEFMWLNLEKNVKNIFTRVYLAWEREDMAEVSEYMNHWYRQNQQTVYLDKWKRENLKNVCQLDKINSVKPLYLEITNDKNLEGSKIAFLISANIKDYLKDRTTHQIIQGKNVYGDEEKIWVLEYTEGKWLLDDIQEGTYSLTFAKLKNVVPEIRLHQGITVK</sequence>
<dbReference type="RefSeq" id="WP_092446968.1">
    <property type="nucleotide sequence ID" value="NZ_LT629774.1"/>
</dbReference>